<name>A0A560H4H7_9PROT</name>
<keyword evidence="6" id="KW-0408">Iron</keyword>
<feature type="domain" description="TonB-dependent receptor-like beta-barrel" evidence="14">
    <location>
        <begin position="324"/>
        <end position="784"/>
    </location>
</feature>
<dbReference type="Pfam" id="PF00593">
    <property type="entry name" value="TonB_dep_Rec_b-barrel"/>
    <property type="match status" value="1"/>
</dbReference>
<keyword evidence="2 11" id="KW-0813">Transport</keyword>
<dbReference type="RefSeq" id="WP_145733822.1">
    <property type="nucleotide sequence ID" value="NZ_VITR01000009.1"/>
</dbReference>
<dbReference type="Proteomes" id="UP000315751">
    <property type="component" value="Unassembled WGS sequence"/>
</dbReference>
<feature type="chain" id="PRO_5021764115" evidence="13">
    <location>
        <begin position="34"/>
        <end position="830"/>
    </location>
</feature>
<evidence type="ECO:0000256" key="6">
    <source>
        <dbReference type="ARBA" id="ARBA00023004"/>
    </source>
</evidence>
<evidence type="ECO:0000256" key="8">
    <source>
        <dbReference type="ARBA" id="ARBA00023077"/>
    </source>
</evidence>
<comment type="subcellular location">
    <subcellularLocation>
        <location evidence="1 11">Cell outer membrane</location>
        <topology evidence="1 11">Multi-pass membrane protein</topology>
    </subcellularLocation>
</comment>
<dbReference type="PROSITE" id="PS52016">
    <property type="entry name" value="TONB_DEPENDENT_REC_3"/>
    <property type="match status" value="1"/>
</dbReference>
<evidence type="ECO:0000256" key="12">
    <source>
        <dbReference type="RuleBase" id="RU003357"/>
    </source>
</evidence>
<evidence type="ECO:0000313" key="16">
    <source>
        <dbReference type="EMBL" id="TWB40614.1"/>
    </source>
</evidence>
<comment type="caution">
    <text evidence="16">The sequence shown here is derived from an EMBL/GenBank/DDBJ whole genome shotgun (WGS) entry which is preliminary data.</text>
</comment>
<evidence type="ECO:0000256" key="1">
    <source>
        <dbReference type="ARBA" id="ARBA00004571"/>
    </source>
</evidence>
<evidence type="ECO:0000256" key="10">
    <source>
        <dbReference type="ARBA" id="ARBA00023237"/>
    </source>
</evidence>
<dbReference type="InterPro" id="IPR012910">
    <property type="entry name" value="Plug_dom"/>
</dbReference>
<keyword evidence="13" id="KW-0732">Signal</keyword>
<keyword evidence="5 11" id="KW-0812">Transmembrane</keyword>
<evidence type="ECO:0000256" key="3">
    <source>
        <dbReference type="ARBA" id="ARBA00022452"/>
    </source>
</evidence>
<dbReference type="InterPro" id="IPR039426">
    <property type="entry name" value="TonB-dep_rcpt-like"/>
</dbReference>
<comment type="similarity">
    <text evidence="11 12">Belongs to the TonB-dependent receptor family.</text>
</comment>
<dbReference type="PANTHER" id="PTHR32552">
    <property type="entry name" value="FERRICHROME IRON RECEPTOR-RELATED"/>
    <property type="match status" value="1"/>
</dbReference>
<evidence type="ECO:0000256" key="13">
    <source>
        <dbReference type="SAM" id="SignalP"/>
    </source>
</evidence>
<evidence type="ECO:0000256" key="5">
    <source>
        <dbReference type="ARBA" id="ARBA00022692"/>
    </source>
</evidence>
<keyword evidence="17" id="KW-1185">Reference proteome</keyword>
<evidence type="ECO:0000256" key="11">
    <source>
        <dbReference type="PROSITE-ProRule" id="PRU01360"/>
    </source>
</evidence>
<keyword evidence="10 11" id="KW-0998">Cell outer membrane</keyword>
<keyword evidence="7" id="KW-0406">Ion transport</keyword>
<dbReference type="CDD" id="cd01347">
    <property type="entry name" value="ligand_gated_channel"/>
    <property type="match status" value="1"/>
</dbReference>
<evidence type="ECO:0000256" key="7">
    <source>
        <dbReference type="ARBA" id="ARBA00023065"/>
    </source>
</evidence>
<dbReference type="InterPro" id="IPR000531">
    <property type="entry name" value="Beta-barrel_TonB"/>
</dbReference>
<dbReference type="GO" id="GO:0009279">
    <property type="term" value="C:cell outer membrane"/>
    <property type="evidence" value="ECO:0007669"/>
    <property type="project" value="UniProtKB-SubCell"/>
</dbReference>
<evidence type="ECO:0000259" key="14">
    <source>
        <dbReference type="Pfam" id="PF00593"/>
    </source>
</evidence>
<dbReference type="GO" id="GO:0006826">
    <property type="term" value="P:iron ion transport"/>
    <property type="evidence" value="ECO:0007669"/>
    <property type="project" value="UniProtKB-KW"/>
</dbReference>
<evidence type="ECO:0000313" key="17">
    <source>
        <dbReference type="Proteomes" id="UP000315751"/>
    </source>
</evidence>
<feature type="domain" description="TonB-dependent receptor plug" evidence="15">
    <location>
        <begin position="61"/>
        <end position="169"/>
    </location>
</feature>
<accession>A0A560H4H7</accession>
<evidence type="ECO:0000256" key="2">
    <source>
        <dbReference type="ARBA" id="ARBA00022448"/>
    </source>
</evidence>
<dbReference type="Pfam" id="PF07715">
    <property type="entry name" value="Plug"/>
    <property type="match status" value="1"/>
</dbReference>
<keyword evidence="16" id="KW-0675">Receptor</keyword>
<reference evidence="16 17" key="1">
    <citation type="submission" date="2019-06" db="EMBL/GenBank/DDBJ databases">
        <title>Genomic Encyclopedia of Type Strains, Phase IV (KMG-V): Genome sequencing to study the core and pangenomes of soil and plant-associated prokaryotes.</title>
        <authorList>
            <person name="Whitman W."/>
        </authorList>
    </citation>
    <scope>NUCLEOTIDE SEQUENCE [LARGE SCALE GENOMIC DNA]</scope>
    <source>
        <strain evidence="16 17">BR 11622</strain>
    </source>
</reference>
<organism evidence="16 17">
    <name type="scientific">Nitrospirillum amazonense</name>
    <dbReference type="NCBI Taxonomy" id="28077"/>
    <lineage>
        <taxon>Bacteria</taxon>
        <taxon>Pseudomonadati</taxon>
        <taxon>Pseudomonadota</taxon>
        <taxon>Alphaproteobacteria</taxon>
        <taxon>Rhodospirillales</taxon>
        <taxon>Azospirillaceae</taxon>
        <taxon>Nitrospirillum</taxon>
    </lineage>
</organism>
<keyword evidence="8 12" id="KW-0798">TonB box</keyword>
<proteinExistence type="inferred from homology"/>
<sequence>MVNKTKRTALIGASLFSISIASGLTIAPPMAHAAAEAATPAEDFGELQEIVVTARKRSEDVLKTPVAVSVLTSDTIEQRGVVSVNDIADQTPGMNVTNNAAGRSDRSFQQMVIRGFAPAIVDITTVATFIDGVPVSSASALTTISDPERVEVLKGPQSAYFGRNTFAGAFNVVNKVPTDEFHGSASVMVGTRDNYRMSAALEGPIVGDKLTFRVTGDRFSKSGSYENASNTSQTLGDQSTTSGTLMLVFKPIEGLTIKAFGLLSKDDDGPSAQGLISAYTVTNASGKVVVQGQSNCTLNGNPTFCGTAPSLTSTTPSASTLTDSYIKNFLSLPNGRFLSPSDGTQGYGLVRHFYHGHIAADYEIPDTDLTVSYLLGVNSEKYSALVDLDNYGDTSIPNNGFGSIPAGARSYFDYPYLVERKTDDFSQELRLAYDSGPLRVTGGVNFIDAWTQAGNGGGNGALGTTAFFTANGETRSRTSSAFYGITYQVTDALSLSAEGRYQIDKLFAYAPLSGYTATTSAFVPAGYYPGGSLMLSKSYENFMPRFIAQYQLTDDLMTYASYAKGVNPGRFNTSFISSSAATQRAAAAAGLKVQVDPEEVTNYEIGLKGRLFDGRLRFTLDGYYAQWRNQINSLNLSGIDPVTNSAFAITSYDNTGDVDLKGIEFDGTYALTKQIALNLGAALVDTDIQSYRSTAVTKLTGVSDFSGKEMPNTSKYSANAGLQYNGDLKGWTDGTWFARADYIYKSGVWSNAANVVKTPDRHTVNVRLGATQGDISADVFINNLFDNTTYTSISDQFIFTKNFAYTSTLSALVVGLPERRTFGLQVRYKF</sequence>
<dbReference type="AlphaFoldDB" id="A0A560H4H7"/>
<dbReference type="OrthoDB" id="9760333at2"/>
<keyword evidence="3 11" id="KW-1134">Transmembrane beta strand</keyword>
<feature type="signal peptide" evidence="13">
    <location>
        <begin position="1"/>
        <end position="33"/>
    </location>
</feature>
<dbReference type="SUPFAM" id="SSF56935">
    <property type="entry name" value="Porins"/>
    <property type="match status" value="1"/>
</dbReference>
<dbReference type="PANTHER" id="PTHR32552:SF81">
    <property type="entry name" value="TONB-DEPENDENT OUTER MEMBRANE RECEPTOR"/>
    <property type="match status" value="1"/>
</dbReference>
<keyword evidence="9 11" id="KW-0472">Membrane</keyword>
<evidence type="ECO:0000259" key="15">
    <source>
        <dbReference type="Pfam" id="PF07715"/>
    </source>
</evidence>
<protein>
    <submittedName>
        <fullName evidence="16">Iron complex outermembrane receptor protein</fullName>
    </submittedName>
</protein>
<dbReference type="EMBL" id="VITR01000009">
    <property type="protein sequence ID" value="TWB40614.1"/>
    <property type="molecule type" value="Genomic_DNA"/>
</dbReference>
<keyword evidence="4" id="KW-0410">Iron transport</keyword>
<gene>
    <name evidence="16" type="ORF">FBZ90_109217</name>
</gene>
<dbReference type="InterPro" id="IPR036942">
    <property type="entry name" value="Beta-barrel_TonB_sf"/>
</dbReference>
<evidence type="ECO:0000256" key="9">
    <source>
        <dbReference type="ARBA" id="ARBA00023136"/>
    </source>
</evidence>
<dbReference type="Gene3D" id="2.40.170.20">
    <property type="entry name" value="TonB-dependent receptor, beta-barrel domain"/>
    <property type="match status" value="2"/>
</dbReference>
<evidence type="ECO:0000256" key="4">
    <source>
        <dbReference type="ARBA" id="ARBA00022496"/>
    </source>
</evidence>